<evidence type="ECO:0000313" key="2">
    <source>
        <dbReference type="Proteomes" id="UP000708208"/>
    </source>
</evidence>
<keyword evidence="2" id="KW-1185">Reference proteome</keyword>
<comment type="caution">
    <text evidence="1">The sequence shown here is derived from an EMBL/GenBank/DDBJ whole genome shotgun (WGS) entry which is preliminary data.</text>
</comment>
<protein>
    <submittedName>
        <fullName evidence="1">Uncharacterized protein</fullName>
    </submittedName>
</protein>
<dbReference type="EMBL" id="CAJVCH010036079">
    <property type="protein sequence ID" value="CAG7716118.1"/>
    <property type="molecule type" value="Genomic_DNA"/>
</dbReference>
<reference evidence="1" key="1">
    <citation type="submission" date="2021-06" db="EMBL/GenBank/DDBJ databases">
        <authorList>
            <person name="Hodson N. C."/>
            <person name="Mongue J. A."/>
            <person name="Jaron S. K."/>
        </authorList>
    </citation>
    <scope>NUCLEOTIDE SEQUENCE</scope>
</reference>
<feature type="non-terminal residue" evidence="1">
    <location>
        <position position="1"/>
    </location>
</feature>
<sequence length="27" mass="2959">MVHQFQTSHYPSIALNIVTTNAGITTN</sequence>
<gene>
    <name evidence="1" type="ORF">AFUS01_LOCUS5646</name>
</gene>
<name>A0A8J2NNI0_9HEXA</name>
<proteinExistence type="predicted"/>
<dbReference type="Proteomes" id="UP000708208">
    <property type="component" value="Unassembled WGS sequence"/>
</dbReference>
<accession>A0A8J2NNI0</accession>
<dbReference type="AlphaFoldDB" id="A0A8J2NNI0"/>
<organism evidence="1 2">
    <name type="scientific">Allacma fusca</name>
    <dbReference type="NCBI Taxonomy" id="39272"/>
    <lineage>
        <taxon>Eukaryota</taxon>
        <taxon>Metazoa</taxon>
        <taxon>Ecdysozoa</taxon>
        <taxon>Arthropoda</taxon>
        <taxon>Hexapoda</taxon>
        <taxon>Collembola</taxon>
        <taxon>Symphypleona</taxon>
        <taxon>Sminthuridae</taxon>
        <taxon>Allacma</taxon>
    </lineage>
</organism>
<evidence type="ECO:0000313" key="1">
    <source>
        <dbReference type="EMBL" id="CAG7716118.1"/>
    </source>
</evidence>